<dbReference type="Proteomes" id="UP000515663">
    <property type="component" value="Chromosome"/>
</dbReference>
<dbReference type="EMBL" id="CP059491">
    <property type="protein sequence ID" value="QMT02205.1"/>
    <property type="molecule type" value="Genomic_DNA"/>
</dbReference>
<name>A0A7D7LSC4_9ACTN</name>
<evidence type="ECO:0000313" key="2">
    <source>
        <dbReference type="Proteomes" id="UP000515663"/>
    </source>
</evidence>
<protein>
    <recommendedName>
        <fullName evidence="3">Gluconate 2-dehydrogenase subunit 3 family protein</fullName>
    </recommendedName>
</protein>
<dbReference type="AlphaFoldDB" id="A0A7D7LSC4"/>
<proteinExistence type="predicted"/>
<organism evidence="1 2">
    <name type="scientific">Gordonia jinghuaiqii</name>
    <dbReference type="NCBI Taxonomy" id="2758710"/>
    <lineage>
        <taxon>Bacteria</taxon>
        <taxon>Bacillati</taxon>
        <taxon>Actinomycetota</taxon>
        <taxon>Actinomycetes</taxon>
        <taxon>Mycobacteriales</taxon>
        <taxon>Gordoniaceae</taxon>
        <taxon>Gordonia</taxon>
    </lineage>
</organism>
<reference evidence="2" key="1">
    <citation type="submission" date="2020-07" db="EMBL/GenBank/DDBJ databases">
        <title>novel species isolated from the respiratory tract of Marmot.</title>
        <authorList>
            <person name="Zhang G."/>
        </authorList>
    </citation>
    <scope>NUCLEOTIDE SEQUENCE [LARGE SCALE GENOMIC DNA]</scope>
    <source>
        <strain evidence="2">686</strain>
    </source>
</reference>
<dbReference type="KEGG" id="gji:H1R19_03235"/>
<sequence length="138" mass="14706">MITIDDVRAQLAWVADTLIPSDKDLGMPSATEAGIVTELIPRALRARDDLSETFLNTLAELPADAPADPLGAIRGLGQPAFDMVTRMIAGAYFLNPAVTAALGYPGQEALRDTPDYDEIAEVTARVAARGPVYIPTPR</sequence>
<dbReference type="RefSeq" id="WP_219850561.1">
    <property type="nucleotide sequence ID" value="NZ_CP059491.1"/>
</dbReference>
<evidence type="ECO:0008006" key="3">
    <source>
        <dbReference type="Google" id="ProtNLM"/>
    </source>
</evidence>
<evidence type="ECO:0000313" key="1">
    <source>
        <dbReference type="EMBL" id="QMT02205.1"/>
    </source>
</evidence>
<keyword evidence="2" id="KW-1185">Reference proteome</keyword>
<gene>
    <name evidence="1" type="ORF">H1R19_03235</name>
</gene>
<accession>A0A7D7LSC4</accession>